<comment type="similarity">
    <text evidence="2 4">Belongs to the pyridoxal phosphate-binding protein YggS/PROSC family.</text>
</comment>
<dbReference type="HAMAP" id="MF_02087">
    <property type="entry name" value="PLP_homeostasis"/>
    <property type="match status" value="1"/>
</dbReference>
<dbReference type="Pfam" id="PF01168">
    <property type="entry name" value="Ala_racemase_N"/>
    <property type="match status" value="1"/>
</dbReference>
<dbReference type="PANTHER" id="PTHR10146:SF14">
    <property type="entry name" value="PYRIDOXAL PHOSPHATE HOMEOSTASIS PROTEIN"/>
    <property type="match status" value="1"/>
</dbReference>
<dbReference type="EMBL" id="DYVR01000095">
    <property type="protein sequence ID" value="HJF84714.1"/>
    <property type="molecule type" value="Genomic_DNA"/>
</dbReference>
<reference evidence="6" key="1">
    <citation type="journal article" date="2021" name="PeerJ">
        <title>Extensive microbial diversity within the chicken gut microbiome revealed by metagenomics and culture.</title>
        <authorList>
            <person name="Gilroy R."/>
            <person name="Ravi A."/>
            <person name="Getino M."/>
            <person name="Pursley I."/>
            <person name="Horton D.L."/>
            <person name="Alikhan N.F."/>
            <person name="Baker D."/>
            <person name="Gharbi K."/>
            <person name="Hall N."/>
            <person name="Watson M."/>
            <person name="Adriaenssens E.M."/>
            <person name="Foster-Nyarko E."/>
            <person name="Jarju S."/>
            <person name="Secka A."/>
            <person name="Antonio M."/>
            <person name="Oren A."/>
            <person name="Chaudhuri R.R."/>
            <person name="La Ragione R."/>
            <person name="Hildebrand F."/>
            <person name="Pallen M.J."/>
        </authorList>
    </citation>
    <scope>NUCLEOTIDE SEQUENCE</scope>
    <source>
        <strain evidence="6">7318</strain>
    </source>
</reference>
<comment type="function">
    <text evidence="2">Pyridoxal 5'-phosphate (PLP)-binding protein, which is involved in PLP homeostasis.</text>
</comment>
<dbReference type="InterPro" id="IPR029066">
    <property type="entry name" value="PLP-binding_barrel"/>
</dbReference>
<proteinExistence type="inferred from homology"/>
<feature type="domain" description="Alanine racemase N-terminal" evidence="5">
    <location>
        <begin position="12"/>
        <end position="227"/>
    </location>
</feature>
<dbReference type="Gene3D" id="3.20.20.10">
    <property type="entry name" value="Alanine racemase"/>
    <property type="match status" value="1"/>
</dbReference>
<dbReference type="NCBIfam" id="TIGR00044">
    <property type="entry name" value="YggS family pyridoxal phosphate-dependent enzyme"/>
    <property type="match status" value="1"/>
</dbReference>
<dbReference type="AlphaFoldDB" id="A0A921HN67"/>
<evidence type="ECO:0000313" key="6">
    <source>
        <dbReference type="EMBL" id="HJF84714.1"/>
    </source>
</evidence>
<dbReference type="PANTHER" id="PTHR10146">
    <property type="entry name" value="PROLINE SYNTHETASE CO-TRANSCRIBED BACTERIAL HOMOLOG PROTEIN"/>
    <property type="match status" value="1"/>
</dbReference>
<feature type="modified residue" description="N6-(pyridoxal phosphate)lysine" evidence="2 3">
    <location>
        <position position="35"/>
    </location>
</feature>
<evidence type="ECO:0000256" key="1">
    <source>
        <dbReference type="ARBA" id="ARBA00022898"/>
    </source>
</evidence>
<comment type="cofactor">
    <cofactor evidence="3">
        <name>pyridoxal 5'-phosphate</name>
        <dbReference type="ChEBI" id="CHEBI:597326"/>
    </cofactor>
</comment>
<dbReference type="FunFam" id="3.20.20.10:FF:000018">
    <property type="entry name" value="Pyridoxal phosphate homeostasis protein"/>
    <property type="match status" value="1"/>
</dbReference>
<dbReference type="Proteomes" id="UP000780768">
    <property type="component" value="Unassembled WGS sequence"/>
</dbReference>
<evidence type="ECO:0000313" key="7">
    <source>
        <dbReference type="Proteomes" id="UP000780768"/>
    </source>
</evidence>
<evidence type="ECO:0000256" key="3">
    <source>
        <dbReference type="PIRSR" id="PIRSR004848-1"/>
    </source>
</evidence>
<keyword evidence="1 2" id="KW-0663">Pyridoxal phosphate</keyword>
<dbReference type="InterPro" id="IPR001608">
    <property type="entry name" value="Ala_racemase_N"/>
</dbReference>
<protein>
    <recommendedName>
        <fullName evidence="2">Pyridoxal phosphate homeostasis protein</fullName>
        <shortName evidence="2">PLP homeostasis protein</shortName>
    </recommendedName>
</protein>
<sequence length="229" mass="25689">MIVENLKTVQNNIKESIQKRHNIISQDVLLVAVTKNHDVEAMREAIDAGAAVIGENRVQEASQKYAVLDRNVTWHLIGHLQTNKVKHAVKIFDMIESVDSIKLAEAINKEAAKLGKVQKILVQVNLVKEASKTGVYLEDLPELLTAIDGMDNLKLMGLMFIAPIAENPEDVRPMFNQMYNLFTKVQKMPLAHADIKYLSMGMTHDYRIAIEEGANIVRVGTAIFGPRQY</sequence>
<evidence type="ECO:0000256" key="4">
    <source>
        <dbReference type="RuleBase" id="RU004514"/>
    </source>
</evidence>
<gene>
    <name evidence="6" type="ORF">K8V65_03515</name>
</gene>
<dbReference type="GO" id="GO:0030170">
    <property type="term" value="F:pyridoxal phosphate binding"/>
    <property type="evidence" value="ECO:0007669"/>
    <property type="project" value="UniProtKB-UniRule"/>
</dbReference>
<dbReference type="RefSeq" id="WP_289547207.1">
    <property type="nucleotide sequence ID" value="NZ_CALXYC010000008.1"/>
</dbReference>
<evidence type="ECO:0000259" key="5">
    <source>
        <dbReference type="Pfam" id="PF01168"/>
    </source>
</evidence>
<organism evidence="6 7">
    <name type="scientific">Megamonas hypermegale</name>
    <dbReference type="NCBI Taxonomy" id="158847"/>
    <lineage>
        <taxon>Bacteria</taxon>
        <taxon>Bacillati</taxon>
        <taxon>Bacillota</taxon>
        <taxon>Negativicutes</taxon>
        <taxon>Selenomonadales</taxon>
        <taxon>Selenomonadaceae</taxon>
        <taxon>Megamonas</taxon>
    </lineage>
</organism>
<accession>A0A921HN67</accession>
<comment type="caution">
    <text evidence="6">The sequence shown here is derived from an EMBL/GenBank/DDBJ whole genome shotgun (WGS) entry which is preliminary data.</text>
</comment>
<dbReference type="CDD" id="cd00635">
    <property type="entry name" value="PLPDE_III_YBL036c_like"/>
    <property type="match status" value="1"/>
</dbReference>
<dbReference type="InterPro" id="IPR011078">
    <property type="entry name" value="PyrdxlP_homeostasis"/>
</dbReference>
<name>A0A921HN67_9FIRM</name>
<dbReference type="PIRSF" id="PIRSF004848">
    <property type="entry name" value="YBL036c_PLPDEIII"/>
    <property type="match status" value="1"/>
</dbReference>
<dbReference type="SUPFAM" id="SSF51419">
    <property type="entry name" value="PLP-binding barrel"/>
    <property type="match status" value="1"/>
</dbReference>
<evidence type="ECO:0000256" key="2">
    <source>
        <dbReference type="HAMAP-Rule" id="MF_02087"/>
    </source>
</evidence>
<reference evidence="6" key="2">
    <citation type="submission" date="2021-09" db="EMBL/GenBank/DDBJ databases">
        <authorList>
            <person name="Gilroy R."/>
        </authorList>
    </citation>
    <scope>NUCLEOTIDE SEQUENCE</scope>
    <source>
        <strain evidence="6">7318</strain>
    </source>
</reference>